<evidence type="ECO:0000313" key="3">
    <source>
        <dbReference type="Proteomes" id="UP000281738"/>
    </source>
</evidence>
<dbReference type="EMBL" id="RKHO01000001">
    <property type="protein sequence ID" value="ROR92633.1"/>
    <property type="molecule type" value="Genomic_DNA"/>
</dbReference>
<evidence type="ECO:0000256" key="1">
    <source>
        <dbReference type="SAM" id="MobiDB-lite"/>
    </source>
</evidence>
<dbReference type="OrthoDB" id="3831253at2"/>
<reference evidence="2 3" key="1">
    <citation type="submission" date="2018-11" db="EMBL/GenBank/DDBJ databases">
        <title>Sequencing the genomes of 1000 actinobacteria strains.</title>
        <authorList>
            <person name="Klenk H.-P."/>
        </authorList>
    </citation>
    <scope>NUCLEOTIDE SEQUENCE [LARGE SCALE GENOMIC DNA]</scope>
    <source>
        <strain evidence="2 3">DSM 12652</strain>
    </source>
</reference>
<name>A0A3N2CYU5_9ACTN</name>
<dbReference type="AlphaFoldDB" id="A0A3N2CYU5"/>
<gene>
    <name evidence="2" type="ORF">EDD33_3530</name>
</gene>
<feature type="region of interest" description="Disordered" evidence="1">
    <location>
        <begin position="43"/>
        <end position="70"/>
    </location>
</feature>
<dbReference type="Proteomes" id="UP000281738">
    <property type="component" value="Unassembled WGS sequence"/>
</dbReference>
<keyword evidence="3" id="KW-1185">Reference proteome</keyword>
<sequence length="189" mass="19583">MTGPGRPWCPAVPEPGEATITKRALVTVPSILLALTLTACGSSEESTGSAGDSASGSGSAESSAPAEPDATPADYAALVTTLFAQQEAVEKATSAEDFNRQADFPDGISIAEFDEKNRKLCLQDEGKDISVDFDVSDDEAFVASTGLCDDQEEVARLVSDESTKDGIGIEGDREVGAAIKQAFVDKFGA</sequence>
<organism evidence="2 3">
    <name type="scientific">Nocardioides aurantiacus</name>
    <dbReference type="NCBI Taxonomy" id="86796"/>
    <lineage>
        <taxon>Bacteria</taxon>
        <taxon>Bacillati</taxon>
        <taxon>Actinomycetota</taxon>
        <taxon>Actinomycetes</taxon>
        <taxon>Propionibacteriales</taxon>
        <taxon>Nocardioidaceae</taxon>
        <taxon>Nocardioides</taxon>
    </lineage>
</organism>
<evidence type="ECO:0000313" key="2">
    <source>
        <dbReference type="EMBL" id="ROR92633.1"/>
    </source>
</evidence>
<proteinExistence type="predicted"/>
<comment type="caution">
    <text evidence="2">The sequence shown here is derived from an EMBL/GenBank/DDBJ whole genome shotgun (WGS) entry which is preliminary data.</text>
</comment>
<dbReference type="RefSeq" id="WP_123392293.1">
    <property type="nucleotide sequence ID" value="NZ_RKHO01000001.1"/>
</dbReference>
<protein>
    <submittedName>
        <fullName evidence="2">Uncharacterized protein</fullName>
    </submittedName>
</protein>
<accession>A0A3N2CYU5</accession>